<name>A0A834YUN0_TETSI</name>
<organism evidence="1 2">
    <name type="scientific">Tetracentron sinense</name>
    <name type="common">Spur-leaf</name>
    <dbReference type="NCBI Taxonomy" id="13715"/>
    <lineage>
        <taxon>Eukaryota</taxon>
        <taxon>Viridiplantae</taxon>
        <taxon>Streptophyta</taxon>
        <taxon>Embryophyta</taxon>
        <taxon>Tracheophyta</taxon>
        <taxon>Spermatophyta</taxon>
        <taxon>Magnoliopsida</taxon>
        <taxon>Trochodendrales</taxon>
        <taxon>Trochodendraceae</taxon>
        <taxon>Tetracentron</taxon>
    </lineage>
</organism>
<dbReference type="InterPro" id="IPR012337">
    <property type="entry name" value="RNaseH-like_sf"/>
</dbReference>
<dbReference type="Proteomes" id="UP000655225">
    <property type="component" value="Unassembled WGS sequence"/>
</dbReference>
<dbReference type="SUPFAM" id="SSF53067">
    <property type="entry name" value="Actin-like ATPase domain"/>
    <property type="match status" value="1"/>
</dbReference>
<gene>
    <name evidence="1" type="ORF">HHK36_022296</name>
</gene>
<evidence type="ECO:0000313" key="1">
    <source>
        <dbReference type="EMBL" id="KAF8391956.1"/>
    </source>
</evidence>
<dbReference type="Gene3D" id="3.30.420.40">
    <property type="match status" value="1"/>
</dbReference>
<sequence length="302" mass="34673">MDRAKETIKEAMGGQRYERRYKPIWNIIDKRWNVQRHQPLHAAGYILNPEFYYNNQDIEPCEEIMKGLYEVIARDSLDPITLRDIDECNEWLIGSIQELVHEDDDLTWDQVAEAFGANEQCTRHTRSNSHLQRGGLSGSSRRMVEEEPLLVLDETDDEELYIDADNDDSDGVHICFLDISVKTCPSYLNKMIPGMESFAESAHSIRGLPQMVIESINKCDVDIRRELFSSILLAGGTASMQQLKERLEKDLLEESPQAARVKVLASGNAMERRFRIAQEHSNNLEKSGQQLEIVKKLESFLD</sequence>
<dbReference type="Pfam" id="PF00022">
    <property type="entry name" value="Actin"/>
    <property type="match status" value="1"/>
</dbReference>
<dbReference type="AlphaFoldDB" id="A0A834YUN0"/>
<comment type="caution">
    <text evidence="1">The sequence shown here is derived from an EMBL/GenBank/DDBJ whole genome shotgun (WGS) entry which is preliminary data.</text>
</comment>
<accession>A0A834YUN0</accession>
<reference evidence="1 2" key="1">
    <citation type="submission" date="2020-04" db="EMBL/GenBank/DDBJ databases">
        <title>Plant Genome Project.</title>
        <authorList>
            <person name="Zhang R.-G."/>
        </authorList>
    </citation>
    <scope>NUCLEOTIDE SEQUENCE [LARGE SCALE GENOMIC DNA]</scope>
    <source>
        <strain evidence="1">YNK0</strain>
        <tissue evidence="1">Leaf</tissue>
    </source>
</reference>
<dbReference type="PANTHER" id="PTHR11937">
    <property type="entry name" value="ACTIN"/>
    <property type="match status" value="1"/>
</dbReference>
<dbReference type="OrthoDB" id="5132116at2759"/>
<dbReference type="InterPro" id="IPR004000">
    <property type="entry name" value="Actin"/>
</dbReference>
<dbReference type="SUPFAM" id="SSF53098">
    <property type="entry name" value="Ribonuclease H-like"/>
    <property type="match status" value="1"/>
</dbReference>
<protein>
    <submittedName>
        <fullName evidence="1">Uncharacterized protein</fullName>
    </submittedName>
</protein>
<keyword evidence="2" id="KW-1185">Reference proteome</keyword>
<dbReference type="EMBL" id="JABCRI010000016">
    <property type="protein sequence ID" value="KAF8391956.1"/>
    <property type="molecule type" value="Genomic_DNA"/>
</dbReference>
<proteinExistence type="predicted"/>
<evidence type="ECO:0000313" key="2">
    <source>
        <dbReference type="Proteomes" id="UP000655225"/>
    </source>
</evidence>
<dbReference type="InterPro" id="IPR043129">
    <property type="entry name" value="ATPase_NBD"/>
</dbReference>